<feature type="non-terminal residue" evidence="1">
    <location>
        <position position="1"/>
    </location>
</feature>
<sequence>AGLNPNQPALTESLRLMSGDSSITSEHVLNYLLSMVKDDGFFGNGRGFDSNGSAMFSSLHLDSTNTKSGSTEEPEDAVCGVDLSSLDTHPTQSLSSGQDFFDFTKSVQGTSLSNSQTLLSTGHETDKHSHNHKDFMNESICLPDDLSSFISESRGTLSTNINEDSHSSMKN</sequence>
<organism evidence="1">
    <name type="scientific">Arion vulgaris</name>
    <dbReference type="NCBI Taxonomy" id="1028688"/>
    <lineage>
        <taxon>Eukaryota</taxon>
        <taxon>Metazoa</taxon>
        <taxon>Spiralia</taxon>
        <taxon>Lophotrochozoa</taxon>
        <taxon>Mollusca</taxon>
        <taxon>Gastropoda</taxon>
        <taxon>Heterobranchia</taxon>
        <taxon>Euthyneura</taxon>
        <taxon>Panpulmonata</taxon>
        <taxon>Eupulmonata</taxon>
        <taxon>Stylommatophora</taxon>
        <taxon>Helicina</taxon>
        <taxon>Arionoidea</taxon>
        <taxon>Arionidae</taxon>
        <taxon>Arion</taxon>
    </lineage>
</organism>
<reference evidence="1" key="1">
    <citation type="submission" date="2014-12" db="EMBL/GenBank/DDBJ databases">
        <title>Insight into the proteome of Arion vulgaris.</title>
        <authorList>
            <person name="Aradska J."/>
            <person name="Bulat T."/>
            <person name="Smidak R."/>
            <person name="Sarate P."/>
            <person name="Gangsoo J."/>
            <person name="Sialana F."/>
            <person name="Bilban M."/>
            <person name="Lubec G."/>
        </authorList>
    </citation>
    <scope>NUCLEOTIDE SEQUENCE</scope>
    <source>
        <tissue evidence="1">Skin</tissue>
    </source>
</reference>
<dbReference type="EMBL" id="HACG01013808">
    <property type="protein sequence ID" value="CEK60673.1"/>
    <property type="molecule type" value="Transcribed_RNA"/>
</dbReference>
<proteinExistence type="predicted"/>
<accession>A0A0B6YWS0</accession>
<gene>
    <name evidence="1" type="primary">ORF40051</name>
</gene>
<feature type="non-terminal residue" evidence="1">
    <location>
        <position position="171"/>
    </location>
</feature>
<protein>
    <submittedName>
        <fullName evidence="1">Uncharacterized protein</fullName>
    </submittedName>
</protein>
<name>A0A0B6YWS0_9EUPU</name>
<evidence type="ECO:0000313" key="1">
    <source>
        <dbReference type="EMBL" id="CEK60673.1"/>
    </source>
</evidence>
<dbReference type="AlphaFoldDB" id="A0A0B6YWS0"/>